<dbReference type="EMBL" id="DSDY01000029">
    <property type="protein sequence ID" value="HDS10147.1"/>
    <property type="molecule type" value="Genomic_DNA"/>
</dbReference>
<gene>
    <name evidence="1" type="ORF">ENO04_00770</name>
</gene>
<dbReference type="InterPro" id="IPR021530">
    <property type="entry name" value="AllH-like"/>
</dbReference>
<dbReference type="Pfam" id="PF11392">
    <property type="entry name" value="AllH"/>
    <property type="match status" value="1"/>
</dbReference>
<reference evidence="1" key="1">
    <citation type="journal article" date="2020" name="mSystems">
        <title>Genome- and Community-Level Interaction Insights into Carbon Utilization and Element Cycling Functions of Hydrothermarchaeota in Hydrothermal Sediment.</title>
        <authorList>
            <person name="Zhou Z."/>
            <person name="Liu Y."/>
            <person name="Xu W."/>
            <person name="Pan J."/>
            <person name="Luo Z.H."/>
            <person name="Li M."/>
        </authorList>
    </citation>
    <scope>NUCLEOTIDE SEQUENCE [LARGE SCALE GENOMIC DNA]</scope>
    <source>
        <strain evidence="1">SpSt-123</strain>
    </source>
</reference>
<name>A0A7C1HW68_9CREN</name>
<accession>A0A7C1HW68</accession>
<sequence>MVLDKKSLYAWSMGSYAKKIINDRGGQKALVAHVFDNTIYLRMNNDELILISTYPWRSPFTINLAGIDYDGFSFKSIVSPLQKAVLLTDKIMMGELSIDIGEAKVYSGLGKPAGSRVDNNYLGHKLRLLLYVVGIIAGGLRDTSTPYLHSRICEYLNSDGLLSDNAMDSLIGLGEGFTPSGDDIYVGLSSAITYTYSYVDEKREVASSYLSRIKEGISARLNQTTWASGMYLRYALSGLYDETIEKIMYDFYYGDIRDFYSSVVHLLRRGHESGVYLSLGVLLGLLSIYNSFKLHWANKLCSLLIG</sequence>
<protein>
    <submittedName>
        <fullName evidence="1">DUF2877 domain-containing protein</fullName>
    </submittedName>
</protein>
<dbReference type="AlphaFoldDB" id="A0A7C1HW68"/>
<evidence type="ECO:0000313" key="1">
    <source>
        <dbReference type="EMBL" id="HDS10147.1"/>
    </source>
</evidence>
<proteinExistence type="predicted"/>
<organism evidence="1">
    <name type="scientific">Fervidicoccus fontis</name>
    <dbReference type="NCBI Taxonomy" id="683846"/>
    <lineage>
        <taxon>Archaea</taxon>
        <taxon>Thermoproteota</taxon>
        <taxon>Thermoprotei</taxon>
        <taxon>Fervidicoccales</taxon>
        <taxon>Fervidicoccaceae</taxon>
        <taxon>Fervidicoccus</taxon>
    </lineage>
</organism>
<comment type="caution">
    <text evidence="1">The sequence shown here is derived from an EMBL/GenBank/DDBJ whole genome shotgun (WGS) entry which is preliminary data.</text>
</comment>